<sequence length="426" mass="48785">MVSTPLQRYDKSPLKNTPKVVEPLKLLEENSLLSHKNEDSRKYSEPSPNTGSQAPPNSPNIPIYLGIISKDEVLEKVRDGDGHFYLYHLYSNHINDIDNLEDTLKLYAFVKLTPNIGIHIPIIKKSGYTINCQQTKDYYSLGQLNDDKKKFESINILVDYYKNIPTSEIVKESKRIMKVDKIYGTKFDKSTTKDTSTPVINTSTLSKPQRRSGKNDDTFIKVKKAIMRGNCNDKKKYVRDRSGNSTQTNTFSSQKSSIKKLDKGNKNSSDKIVSTTSCASIKSCDPLEELFHKFEIKMNESNPVVLRNGKFYSSYYLGETTKKEVNKMIKKPFTFGFYLRKSSKKVKRRSKKMYLVYKPIEGNSIHLPVIRNGNSRSNDSQASLGNLYIVQTPLGTNNTFNSFKQMVDYYYNRIEKVKSLHILSIT</sequence>
<feature type="region of interest" description="Disordered" evidence="1">
    <location>
        <begin position="233"/>
        <end position="268"/>
    </location>
</feature>
<reference evidence="3" key="2">
    <citation type="submission" date="2015-08" db="UniProtKB">
        <authorList>
            <consortium name="WormBaseParasite"/>
        </authorList>
    </citation>
    <scope>IDENTIFICATION</scope>
</reference>
<name>A0A0K0FDB0_STRVS</name>
<reference evidence="2" key="1">
    <citation type="submission" date="2014-07" db="EMBL/GenBank/DDBJ databases">
        <authorList>
            <person name="Martin A.A"/>
            <person name="De Silva N."/>
        </authorList>
    </citation>
    <scope>NUCLEOTIDE SEQUENCE</scope>
</reference>
<keyword evidence="2" id="KW-1185">Reference proteome</keyword>
<evidence type="ECO:0000313" key="3">
    <source>
        <dbReference type="WBParaSite" id="SVE_0683100.1"/>
    </source>
</evidence>
<dbReference type="PANTHER" id="PTHR31128:SF9">
    <property type="entry name" value="DUF3444 DOMAIN-CONTAINING PROTEIN-RELATED"/>
    <property type="match status" value="1"/>
</dbReference>
<feature type="compositionally biased region" description="Polar residues" evidence="1">
    <location>
        <begin position="198"/>
        <end position="207"/>
    </location>
</feature>
<feature type="compositionally biased region" description="Polar residues" evidence="1">
    <location>
        <begin position="243"/>
        <end position="256"/>
    </location>
</feature>
<feature type="compositionally biased region" description="Basic and acidic residues" evidence="1">
    <location>
        <begin position="233"/>
        <end position="242"/>
    </location>
</feature>
<feature type="compositionally biased region" description="Polar residues" evidence="1">
    <location>
        <begin position="46"/>
        <end position="55"/>
    </location>
</feature>
<feature type="compositionally biased region" description="Basic and acidic residues" evidence="1">
    <location>
        <begin position="259"/>
        <end position="268"/>
    </location>
</feature>
<dbReference type="Proteomes" id="UP000035680">
    <property type="component" value="Unassembled WGS sequence"/>
</dbReference>
<accession>A0A0K0FDB0</accession>
<feature type="compositionally biased region" description="Basic and acidic residues" evidence="1">
    <location>
        <begin position="35"/>
        <end position="44"/>
    </location>
</feature>
<dbReference type="WBParaSite" id="SVE_0683100.1">
    <property type="protein sequence ID" value="SVE_0683100.1"/>
    <property type="gene ID" value="SVE_0683100"/>
</dbReference>
<dbReference type="AlphaFoldDB" id="A0A0K0FDB0"/>
<evidence type="ECO:0000256" key="1">
    <source>
        <dbReference type="SAM" id="MobiDB-lite"/>
    </source>
</evidence>
<organism evidence="2 3">
    <name type="scientific">Strongyloides venezuelensis</name>
    <name type="common">Threadworm</name>
    <dbReference type="NCBI Taxonomy" id="75913"/>
    <lineage>
        <taxon>Eukaryota</taxon>
        <taxon>Metazoa</taxon>
        <taxon>Ecdysozoa</taxon>
        <taxon>Nematoda</taxon>
        <taxon>Chromadorea</taxon>
        <taxon>Rhabditida</taxon>
        <taxon>Tylenchina</taxon>
        <taxon>Panagrolaimomorpha</taxon>
        <taxon>Strongyloidoidea</taxon>
        <taxon>Strongyloididae</taxon>
        <taxon>Strongyloides</taxon>
    </lineage>
</organism>
<proteinExistence type="predicted"/>
<feature type="region of interest" description="Disordered" evidence="1">
    <location>
        <begin position="190"/>
        <end position="217"/>
    </location>
</feature>
<protein>
    <submittedName>
        <fullName evidence="3">SH2 domain-containing protein</fullName>
    </submittedName>
</protein>
<feature type="region of interest" description="Disordered" evidence="1">
    <location>
        <begin position="1"/>
        <end position="58"/>
    </location>
</feature>
<evidence type="ECO:0000313" key="2">
    <source>
        <dbReference type="Proteomes" id="UP000035680"/>
    </source>
</evidence>
<dbReference type="PANTHER" id="PTHR31128">
    <property type="entry name" value="PROTEIN CBR-CLEC-135-RELATED"/>
    <property type="match status" value="1"/>
</dbReference>